<comment type="caution">
    <text evidence="7">The sequence shown here is derived from an EMBL/GenBank/DDBJ whole genome shotgun (WGS) entry which is preliminary data.</text>
</comment>
<dbReference type="GO" id="GO:0004674">
    <property type="term" value="F:protein serine/threonine kinase activity"/>
    <property type="evidence" value="ECO:0007669"/>
    <property type="project" value="UniProtKB-KW"/>
</dbReference>
<dbReference type="InterPro" id="IPR011009">
    <property type="entry name" value="Kinase-like_dom_sf"/>
</dbReference>
<dbReference type="InterPro" id="IPR000719">
    <property type="entry name" value="Prot_kinase_dom"/>
</dbReference>
<evidence type="ECO:0000256" key="5">
    <source>
        <dbReference type="ARBA" id="ARBA00022840"/>
    </source>
</evidence>
<protein>
    <submittedName>
        <fullName evidence="7">Calcium-dependent protein kinase 2</fullName>
    </submittedName>
</protein>
<evidence type="ECO:0000313" key="7">
    <source>
        <dbReference type="EMBL" id="KAF4706507.1"/>
    </source>
</evidence>
<feature type="non-terminal residue" evidence="7">
    <location>
        <position position="119"/>
    </location>
</feature>
<keyword evidence="4 7" id="KW-0418">Kinase</keyword>
<accession>A0A7J6QE52</accession>
<sequence>AAVIMKQMFAAVYYCHKHHIVHRDLKPENFLFLDKSPDAPLKVIDFGLATLCDPGQSMKTKAGTPYYVAPQVLQGNYNEKCDSWSCGVIMYILLCGYPPFYADNDTDILKRVRRGKYTF</sequence>
<dbReference type="SUPFAM" id="SSF56112">
    <property type="entry name" value="Protein kinase-like (PK-like)"/>
    <property type="match status" value="1"/>
</dbReference>
<keyword evidence="2" id="KW-0808">Transferase</keyword>
<dbReference type="SMART" id="SM00220">
    <property type="entry name" value="S_TKc"/>
    <property type="match status" value="1"/>
</dbReference>
<keyword evidence="1" id="KW-0723">Serine/threonine-protein kinase</keyword>
<dbReference type="InterPro" id="IPR050205">
    <property type="entry name" value="CDPK_Ser/Thr_kinases"/>
</dbReference>
<dbReference type="Proteomes" id="UP000553632">
    <property type="component" value="Unassembled WGS sequence"/>
</dbReference>
<dbReference type="Gene3D" id="1.10.510.10">
    <property type="entry name" value="Transferase(Phosphotransferase) domain 1"/>
    <property type="match status" value="1"/>
</dbReference>
<proteinExistence type="predicted"/>
<evidence type="ECO:0000313" key="8">
    <source>
        <dbReference type="Proteomes" id="UP000553632"/>
    </source>
</evidence>
<dbReference type="PROSITE" id="PS00108">
    <property type="entry name" value="PROTEIN_KINASE_ST"/>
    <property type="match status" value="1"/>
</dbReference>
<dbReference type="Pfam" id="PF00069">
    <property type="entry name" value="Pkinase"/>
    <property type="match status" value="1"/>
</dbReference>
<evidence type="ECO:0000256" key="1">
    <source>
        <dbReference type="ARBA" id="ARBA00022527"/>
    </source>
</evidence>
<evidence type="ECO:0000256" key="3">
    <source>
        <dbReference type="ARBA" id="ARBA00022741"/>
    </source>
</evidence>
<gene>
    <name evidence="7" type="primary">CPK2</name>
    <name evidence="7" type="ORF">FOZ63_024206</name>
</gene>
<dbReference type="AlphaFoldDB" id="A0A7J6QE52"/>
<dbReference type="GO" id="GO:0005524">
    <property type="term" value="F:ATP binding"/>
    <property type="evidence" value="ECO:0007669"/>
    <property type="project" value="UniProtKB-KW"/>
</dbReference>
<name>A0A7J6QE52_PEROL</name>
<keyword evidence="5" id="KW-0067">ATP-binding</keyword>
<organism evidence="7 8">
    <name type="scientific">Perkinsus olseni</name>
    <name type="common">Perkinsus atlanticus</name>
    <dbReference type="NCBI Taxonomy" id="32597"/>
    <lineage>
        <taxon>Eukaryota</taxon>
        <taxon>Sar</taxon>
        <taxon>Alveolata</taxon>
        <taxon>Perkinsozoa</taxon>
        <taxon>Perkinsea</taxon>
        <taxon>Perkinsida</taxon>
        <taxon>Perkinsidae</taxon>
        <taxon>Perkinsus</taxon>
    </lineage>
</organism>
<dbReference type="EMBL" id="JABANO010033623">
    <property type="protein sequence ID" value="KAF4706507.1"/>
    <property type="molecule type" value="Genomic_DNA"/>
</dbReference>
<evidence type="ECO:0000256" key="4">
    <source>
        <dbReference type="ARBA" id="ARBA00022777"/>
    </source>
</evidence>
<reference evidence="7 8" key="1">
    <citation type="submission" date="2020-04" db="EMBL/GenBank/DDBJ databases">
        <title>Perkinsus olseni comparative genomics.</title>
        <authorList>
            <person name="Bogema D.R."/>
        </authorList>
    </citation>
    <scope>NUCLEOTIDE SEQUENCE [LARGE SCALE GENOMIC DNA]</scope>
    <source>
        <strain evidence="7 8">ATCC PRA-207</strain>
    </source>
</reference>
<dbReference type="PANTHER" id="PTHR24349">
    <property type="entry name" value="SERINE/THREONINE-PROTEIN KINASE"/>
    <property type="match status" value="1"/>
</dbReference>
<dbReference type="OMA" id="MEELTHG"/>
<dbReference type="PROSITE" id="PS50011">
    <property type="entry name" value="PROTEIN_KINASE_DOM"/>
    <property type="match status" value="1"/>
</dbReference>
<dbReference type="InterPro" id="IPR008271">
    <property type="entry name" value="Ser/Thr_kinase_AS"/>
</dbReference>
<evidence type="ECO:0000259" key="6">
    <source>
        <dbReference type="PROSITE" id="PS50011"/>
    </source>
</evidence>
<feature type="domain" description="Protein kinase" evidence="6">
    <location>
        <begin position="1"/>
        <end position="119"/>
    </location>
</feature>
<feature type="non-terminal residue" evidence="7">
    <location>
        <position position="1"/>
    </location>
</feature>
<evidence type="ECO:0000256" key="2">
    <source>
        <dbReference type="ARBA" id="ARBA00022679"/>
    </source>
</evidence>
<keyword evidence="3" id="KW-0547">Nucleotide-binding</keyword>
<keyword evidence="8" id="KW-1185">Reference proteome</keyword>